<gene>
    <name evidence="3" type="primary">LOC115628290</name>
</gene>
<name>A0A6J2TZD7_DROLE</name>
<accession>A0A6J2TZD7</accession>
<evidence type="ECO:0000313" key="3">
    <source>
        <dbReference type="RefSeq" id="XP_030380197.1"/>
    </source>
</evidence>
<evidence type="ECO:0000256" key="1">
    <source>
        <dbReference type="SAM" id="Phobius"/>
    </source>
</evidence>
<reference evidence="3" key="1">
    <citation type="submission" date="2025-08" db="UniProtKB">
        <authorList>
            <consortium name="RefSeq"/>
        </authorList>
    </citation>
    <scope>IDENTIFICATION</scope>
    <source>
        <strain evidence="3">11010-0011.00</strain>
        <tissue evidence="3">Whole body</tissue>
    </source>
</reference>
<keyword evidence="2" id="KW-1185">Reference proteome</keyword>
<feature type="transmembrane region" description="Helical" evidence="1">
    <location>
        <begin position="101"/>
        <end position="121"/>
    </location>
</feature>
<feature type="transmembrane region" description="Helical" evidence="1">
    <location>
        <begin position="74"/>
        <end position="95"/>
    </location>
</feature>
<dbReference type="Pfam" id="PF10269">
    <property type="entry name" value="Tmemb_185A"/>
    <property type="match status" value="1"/>
</dbReference>
<dbReference type="OrthoDB" id="10258440at2759"/>
<dbReference type="Proteomes" id="UP000504634">
    <property type="component" value="Unplaced"/>
</dbReference>
<dbReference type="RefSeq" id="XP_030380197.1">
    <property type="nucleotide sequence ID" value="XM_030524337.1"/>
</dbReference>
<dbReference type="InterPro" id="IPR019396">
    <property type="entry name" value="TM_Fragile-X-F-assoc"/>
</dbReference>
<dbReference type="AlphaFoldDB" id="A0A6J2TZD7"/>
<keyword evidence="1" id="KW-1133">Transmembrane helix</keyword>
<organism evidence="2 3">
    <name type="scientific">Drosophila lebanonensis</name>
    <name type="common">Fruit fly</name>
    <name type="synonym">Scaptodrosophila lebanonensis</name>
    <dbReference type="NCBI Taxonomy" id="7225"/>
    <lineage>
        <taxon>Eukaryota</taxon>
        <taxon>Metazoa</taxon>
        <taxon>Ecdysozoa</taxon>
        <taxon>Arthropoda</taxon>
        <taxon>Hexapoda</taxon>
        <taxon>Insecta</taxon>
        <taxon>Pterygota</taxon>
        <taxon>Neoptera</taxon>
        <taxon>Endopterygota</taxon>
        <taxon>Diptera</taxon>
        <taxon>Brachycera</taxon>
        <taxon>Muscomorpha</taxon>
        <taxon>Ephydroidea</taxon>
        <taxon>Drosophilidae</taxon>
        <taxon>Scaptodrosophila</taxon>
    </lineage>
</organism>
<sequence length="131" mass="15629">MTLAHRALFTWFILLVFLILLCLRLDPRTTWNWFVTFIPLWIFDGILVIYVIIKIIRKWRNLKRLRELLLLYKWNISGVLLTISSQLFICLTLEFPQAIPIYVTMLPISTLLLLAIIYVAGRLRKREGWLL</sequence>
<keyword evidence="1" id="KW-0472">Membrane</keyword>
<protein>
    <submittedName>
        <fullName evidence="3">Transmembrane protein 60</fullName>
    </submittedName>
</protein>
<evidence type="ECO:0000313" key="2">
    <source>
        <dbReference type="Proteomes" id="UP000504634"/>
    </source>
</evidence>
<dbReference type="PANTHER" id="PTHR13568">
    <property type="entry name" value="FAM11A, B PROTEIN"/>
    <property type="match status" value="1"/>
</dbReference>
<proteinExistence type="predicted"/>
<dbReference type="GeneID" id="115628290"/>
<feature type="transmembrane region" description="Helical" evidence="1">
    <location>
        <begin position="34"/>
        <end position="53"/>
    </location>
</feature>
<dbReference type="PANTHER" id="PTHR13568:SF4">
    <property type="entry name" value="TRANSMEMBRANE PROTEIN 60"/>
    <property type="match status" value="1"/>
</dbReference>
<keyword evidence="1 3" id="KW-0812">Transmembrane</keyword>